<dbReference type="STRING" id="4097.A0A1S4CBQ8"/>
<evidence type="ECO:0000259" key="1">
    <source>
        <dbReference type="PROSITE" id="PS50878"/>
    </source>
</evidence>
<dbReference type="OrthoDB" id="1750433at2759"/>
<dbReference type="Pfam" id="PF00078">
    <property type="entry name" value="RVT_1"/>
    <property type="match status" value="1"/>
</dbReference>
<gene>
    <name evidence="2" type="primary">LOC107817368</name>
</gene>
<feature type="domain" description="Reverse transcriptase" evidence="1">
    <location>
        <begin position="1"/>
        <end position="160"/>
    </location>
</feature>
<sequence length="276" mass="32094">MRFAEHFINMVWNLVSNNWYSLLANGQALGFFKSTRGVKQGDPLSPALFILSSEVLSRSLNKLFEDKAFVGFGMPKWSNPLNHLAYVDDTIIFESAHPDSLKKVMAVLGSYERISRQLINKANSSYYMHANVANSLFQAGRDAIGFARGEFPFTYLGCPILYTRRRKDYYNDLIKKVKAKLYYSKVLDPPDNILEHLHKSFARFFWCTKEQGRSRHWAFWQKLCLPKEEGGLGFRSLLNVSRALFAKLLWRIITTKSLWYNFMCNKYRKKELPTVV</sequence>
<dbReference type="RefSeq" id="XP_016498662.1">
    <property type="nucleotide sequence ID" value="XM_016643176.1"/>
</dbReference>
<dbReference type="OMA" id="NGRIRCN"/>
<dbReference type="AlphaFoldDB" id="A0A1S4CBQ8"/>
<dbReference type="PROSITE" id="PS50878">
    <property type="entry name" value="RT_POL"/>
    <property type="match status" value="1"/>
</dbReference>
<dbReference type="KEGG" id="nta:107817368"/>
<reference evidence="2" key="1">
    <citation type="submission" date="2025-08" db="UniProtKB">
        <authorList>
            <consortium name="RefSeq"/>
        </authorList>
    </citation>
    <scope>IDENTIFICATION</scope>
</reference>
<dbReference type="PaxDb" id="4097-A0A1S4CBQ8"/>
<dbReference type="InterPro" id="IPR000477">
    <property type="entry name" value="RT_dom"/>
</dbReference>
<accession>A0A1S4CBQ8</accession>
<dbReference type="PANTHER" id="PTHR33116">
    <property type="entry name" value="REVERSE TRANSCRIPTASE ZINC-BINDING DOMAIN-CONTAINING PROTEIN-RELATED-RELATED"/>
    <property type="match status" value="1"/>
</dbReference>
<evidence type="ECO:0000313" key="2">
    <source>
        <dbReference type="RefSeq" id="XP_016498662.1"/>
    </source>
</evidence>
<proteinExistence type="predicted"/>
<name>A0A1S4CBQ8_TOBAC</name>
<protein>
    <recommendedName>
        <fullName evidence="1">Reverse transcriptase domain-containing protein</fullName>
    </recommendedName>
</protein>
<organism evidence="2">
    <name type="scientific">Nicotiana tabacum</name>
    <name type="common">Common tobacco</name>
    <dbReference type="NCBI Taxonomy" id="4097"/>
    <lineage>
        <taxon>Eukaryota</taxon>
        <taxon>Viridiplantae</taxon>
        <taxon>Streptophyta</taxon>
        <taxon>Embryophyta</taxon>
        <taxon>Tracheophyta</taxon>
        <taxon>Spermatophyta</taxon>
        <taxon>Magnoliopsida</taxon>
        <taxon>eudicotyledons</taxon>
        <taxon>Gunneridae</taxon>
        <taxon>Pentapetalae</taxon>
        <taxon>asterids</taxon>
        <taxon>lamiids</taxon>
        <taxon>Solanales</taxon>
        <taxon>Solanaceae</taxon>
        <taxon>Nicotianoideae</taxon>
        <taxon>Nicotianeae</taxon>
        <taxon>Nicotiana</taxon>
    </lineage>
</organism>
<dbReference type="PANTHER" id="PTHR33116:SF67">
    <property type="entry name" value="REVERSE TRANSCRIPTASE"/>
    <property type="match status" value="1"/>
</dbReference>